<dbReference type="PANTHER" id="PTHR33885:SF3">
    <property type="entry name" value="PHAGE SHOCK PROTEIN C"/>
    <property type="match status" value="1"/>
</dbReference>
<proteinExistence type="predicted"/>
<dbReference type="Proteomes" id="UP000680185">
    <property type="component" value="Unassembled WGS sequence"/>
</dbReference>
<feature type="transmembrane region" description="Helical" evidence="6">
    <location>
        <begin position="33"/>
        <end position="56"/>
    </location>
</feature>
<dbReference type="PANTHER" id="PTHR33885">
    <property type="entry name" value="PHAGE SHOCK PROTEIN C"/>
    <property type="match status" value="1"/>
</dbReference>
<dbReference type="Pfam" id="PF04024">
    <property type="entry name" value="PspC"/>
    <property type="match status" value="1"/>
</dbReference>
<evidence type="ECO:0000259" key="7">
    <source>
        <dbReference type="Pfam" id="PF04024"/>
    </source>
</evidence>
<evidence type="ECO:0000313" key="10">
    <source>
        <dbReference type="Proteomes" id="UP000527315"/>
    </source>
</evidence>
<reference evidence="9" key="3">
    <citation type="submission" date="2021-05" db="EMBL/GenBank/DDBJ databases">
        <title>Protein family content uncovers lineage relationships and bacterial pathway maintenance mechanisms in DPANN archaea.</title>
        <authorList>
            <person name="Castelle C.J."/>
            <person name="Meheust R."/>
            <person name="Jaffe A.L."/>
            <person name="Seitz K."/>
            <person name="Gong X."/>
            <person name="Baker B.J."/>
            <person name="Banfield J.F."/>
        </authorList>
    </citation>
    <scope>NUCLEOTIDE SEQUENCE</scope>
    <source>
        <strain evidence="9">RIFCSPLOWO2_01_FULL_43_13</strain>
    </source>
</reference>
<keyword evidence="4 6" id="KW-1133">Transmembrane helix</keyword>
<evidence type="ECO:0000313" key="9">
    <source>
        <dbReference type="EMBL" id="MBS3058192.1"/>
    </source>
</evidence>
<name>A0A7J4KXB8_9ARCH</name>
<dbReference type="InterPro" id="IPR052027">
    <property type="entry name" value="PspC"/>
</dbReference>
<accession>A0A7J4KXB8</accession>
<keyword evidence="5 6" id="KW-0472">Membrane</keyword>
<comment type="subcellular location">
    <subcellularLocation>
        <location evidence="1">Cell membrane</location>
        <topology evidence="1">Single-pass membrane protein</topology>
    </subcellularLocation>
</comment>
<evidence type="ECO:0000256" key="1">
    <source>
        <dbReference type="ARBA" id="ARBA00004162"/>
    </source>
</evidence>
<evidence type="ECO:0000313" key="8">
    <source>
        <dbReference type="EMBL" id="HIH33075.1"/>
    </source>
</evidence>
<dbReference type="EMBL" id="DUFJ01000058">
    <property type="protein sequence ID" value="HIH33075.1"/>
    <property type="molecule type" value="Genomic_DNA"/>
</dbReference>
<dbReference type="EMBL" id="JAGVWB010000013">
    <property type="protein sequence ID" value="MBS3058192.1"/>
    <property type="molecule type" value="Genomic_DNA"/>
</dbReference>
<dbReference type="GO" id="GO:0005886">
    <property type="term" value="C:plasma membrane"/>
    <property type="evidence" value="ECO:0007669"/>
    <property type="project" value="UniProtKB-SubCell"/>
</dbReference>
<keyword evidence="3 6" id="KW-0812">Transmembrane</keyword>
<keyword evidence="2" id="KW-1003">Cell membrane</keyword>
<sequence length="61" mass="6823">MAKKLKLGKNKILLGVCSGIAEYLDIDSAIIRILWVLGTIVSIGFGILLYLVFWLIMRSNK</sequence>
<organism evidence="8 10">
    <name type="scientific">Candidatus Iainarchaeum sp</name>
    <dbReference type="NCBI Taxonomy" id="3101447"/>
    <lineage>
        <taxon>Archaea</taxon>
        <taxon>Candidatus Iainarchaeota</taxon>
        <taxon>Candidatus Iainarchaeia</taxon>
        <taxon>Candidatus Iainarchaeales</taxon>
        <taxon>Candidatus Iainarchaeaceae</taxon>
        <taxon>Candidatus Iainarchaeum</taxon>
    </lineage>
</organism>
<reference evidence="9" key="2">
    <citation type="submission" date="2021-03" db="EMBL/GenBank/DDBJ databases">
        <authorList>
            <person name="Jaffe A."/>
        </authorList>
    </citation>
    <scope>NUCLEOTIDE SEQUENCE</scope>
    <source>
        <strain evidence="9">RIFCSPLOWO2_01_FULL_43_13</strain>
    </source>
</reference>
<protein>
    <submittedName>
        <fullName evidence="8">PspC domain-containing protein</fullName>
    </submittedName>
</protein>
<comment type="caution">
    <text evidence="8">The sequence shown here is derived from an EMBL/GenBank/DDBJ whole genome shotgun (WGS) entry which is preliminary data.</text>
</comment>
<dbReference type="InterPro" id="IPR007168">
    <property type="entry name" value="Phageshock_PspC_N"/>
</dbReference>
<dbReference type="AlphaFoldDB" id="A0A7J4KXB8"/>
<evidence type="ECO:0000256" key="4">
    <source>
        <dbReference type="ARBA" id="ARBA00022989"/>
    </source>
</evidence>
<feature type="domain" description="Phage shock protein PspC N-terminal" evidence="7">
    <location>
        <begin position="9"/>
        <end position="58"/>
    </location>
</feature>
<evidence type="ECO:0000256" key="6">
    <source>
        <dbReference type="SAM" id="Phobius"/>
    </source>
</evidence>
<evidence type="ECO:0000256" key="2">
    <source>
        <dbReference type="ARBA" id="ARBA00022475"/>
    </source>
</evidence>
<reference evidence="10" key="1">
    <citation type="journal article" date="2020" name="bioRxiv">
        <title>A rank-normalized archaeal taxonomy based on genome phylogeny resolves widespread incomplete and uneven classifications.</title>
        <authorList>
            <person name="Rinke C."/>
            <person name="Chuvochina M."/>
            <person name="Mussig A.J."/>
            <person name="Chaumeil P.-A."/>
            <person name="Waite D.W."/>
            <person name="Whitman W.B."/>
            <person name="Parks D.H."/>
            <person name="Hugenholtz P."/>
        </authorList>
    </citation>
    <scope>NUCLEOTIDE SEQUENCE [LARGE SCALE GENOMIC DNA]</scope>
</reference>
<evidence type="ECO:0000256" key="5">
    <source>
        <dbReference type="ARBA" id="ARBA00023136"/>
    </source>
</evidence>
<gene>
    <name evidence="8" type="ORF">HA227_02360</name>
    <name evidence="9" type="ORF">J4478_02210</name>
</gene>
<dbReference type="Proteomes" id="UP000527315">
    <property type="component" value="Unassembled WGS sequence"/>
</dbReference>
<evidence type="ECO:0000256" key="3">
    <source>
        <dbReference type="ARBA" id="ARBA00022692"/>
    </source>
</evidence>